<dbReference type="Proteomes" id="UP000032304">
    <property type="component" value="Chromosome 9"/>
</dbReference>
<accession>A0A0D2UI91</accession>
<dbReference type="AlphaFoldDB" id="A0A0D2UI91"/>
<evidence type="ECO:0000313" key="2">
    <source>
        <dbReference type="Proteomes" id="UP000032304"/>
    </source>
</evidence>
<evidence type="ECO:0000313" key="1">
    <source>
        <dbReference type="EMBL" id="KJB55485.1"/>
    </source>
</evidence>
<dbReference type="OMA" id="ICCAMEK"/>
<organism evidence="1 2">
    <name type="scientific">Gossypium raimondii</name>
    <name type="common">Peruvian cotton</name>
    <name type="synonym">Gossypium klotzschianum subsp. raimondii</name>
    <dbReference type="NCBI Taxonomy" id="29730"/>
    <lineage>
        <taxon>Eukaryota</taxon>
        <taxon>Viridiplantae</taxon>
        <taxon>Streptophyta</taxon>
        <taxon>Embryophyta</taxon>
        <taxon>Tracheophyta</taxon>
        <taxon>Spermatophyta</taxon>
        <taxon>Magnoliopsida</taxon>
        <taxon>eudicotyledons</taxon>
        <taxon>Gunneridae</taxon>
        <taxon>Pentapetalae</taxon>
        <taxon>rosids</taxon>
        <taxon>malvids</taxon>
        <taxon>Malvales</taxon>
        <taxon>Malvaceae</taxon>
        <taxon>Malvoideae</taxon>
        <taxon>Gossypium</taxon>
    </lineage>
</organism>
<reference evidence="1 2" key="1">
    <citation type="journal article" date="2012" name="Nature">
        <title>Repeated polyploidization of Gossypium genomes and the evolution of spinnable cotton fibres.</title>
        <authorList>
            <person name="Paterson A.H."/>
            <person name="Wendel J.F."/>
            <person name="Gundlach H."/>
            <person name="Guo H."/>
            <person name="Jenkins J."/>
            <person name="Jin D."/>
            <person name="Llewellyn D."/>
            <person name="Showmaker K.C."/>
            <person name="Shu S."/>
            <person name="Udall J."/>
            <person name="Yoo M.J."/>
            <person name="Byers R."/>
            <person name="Chen W."/>
            <person name="Doron-Faigenboim A."/>
            <person name="Duke M.V."/>
            <person name="Gong L."/>
            <person name="Grimwood J."/>
            <person name="Grover C."/>
            <person name="Grupp K."/>
            <person name="Hu G."/>
            <person name="Lee T.H."/>
            <person name="Li J."/>
            <person name="Lin L."/>
            <person name="Liu T."/>
            <person name="Marler B.S."/>
            <person name="Page J.T."/>
            <person name="Roberts A.W."/>
            <person name="Romanel E."/>
            <person name="Sanders W.S."/>
            <person name="Szadkowski E."/>
            <person name="Tan X."/>
            <person name="Tang H."/>
            <person name="Xu C."/>
            <person name="Wang J."/>
            <person name="Wang Z."/>
            <person name="Zhang D."/>
            <person name="Zhang L."/>
            <person name="Ashrafi H."/>
            <person name="Bedon F."/>
            <person name="Bowers J.E."/>
            <person name="Brubaker C.L."/>
            <person name="Chee P.W."/>
            <person name="Das S."/>
            <person name="Gingle A.R."/>
            <person name="Haigler C.H."/>
            <person name="Harker D."/>
            <person name="Hoffmann L.V."/>
            <person name="Hovav R."/>
            <person name="Jones D.C."/>
            <person name="Lemke C."/>
            <person name="Mansoor S."/>
            <person name="ur Rahman M."/>
            <person name="Rainville L.N."/>
            <person name="Rambani A."/>
            <person name="Reddy U.K."/>
            <person name="Rong J.K."/>
            <person name="Saranga Y."/>
            <person name="Scheffler B.E."/>
            <person name="Scheffler J.A."/>
            <person name="Stelly D.M."/>
            <person name="Triplett B.A."/>
            <person name="Van Deynze A."/>
            <person name="Vaslin M.F."/>
            <person name="Waghmare V.N."/>
            <person name="Walford S.A."/>
            <person name="Wright R.J."/>
            <person name="Zaki E.A."/>
            <person name="Zhang T."/>
            <person name="Dennis E.S."/>
            <person name="Mayer K.F."/>
            <person name="Peterson D.G."/>
            <person name="Rokhsar D.S."/>
            <person name="Wang X."/>
            <person name="Schmutz J."/>
        </authorList>
    </citation>
    <scope>NUCLEOTIDE SEQUENCE [LARGE SCALE GENOMIC DNA]</scope>
</reference>
<keyword evidence="2" id="KW-1185">Reference proteome</keyword>
<gene>
    <name evidence="1" type="ORF">B456_009G078500</name>
</gene>
<sequence>MSFTCSLLDLDCRVGSAPLRTDEVDGDGCHLGLKRLRLRRLGHYQNRDPSKASPIAGAKRRIEWILGKSKMESKQSFKESFFHQIDCRGLHFSRIGNFSPKATAMAWRRLIICCAMEKMGERWVGMLGRQCYAVLCLSVKIVSVTIAHFVYPQPEDARECTKRCLRPLHGRPFS</sequence>
<dbReference type="Gramene" id="KJB55485">
    <property type="protein sequence ID" value="KJB55485"/>
    <property type="gene ID" value="B456_009G078500"/>
</dbReference>
<proteinExistence type="predicted"/>
<protein>
    <submittedName>
        <fullName evidence="1">Uncharacterized protein</fullName>
    </submittedName>
</protein>
<dbReference type="EMBL" id="CM001748">
    <property type="protein sequence ID" value="KJB55485.1"/>
    <property type="molecule type" value="Genomic_DNA"/>
</dbReference>
<name>A0A0D2UI91_GOSRA</name>